<dbReference type="KEGG" id="dya:Dyak_GE28721"/>
<reference evidence="3 4" key="2">
    <citation type="journal article" date="2007" name="PLoS Biol.">
        <title>Principles of genome evolution in the Drosophila melanogaster species group.</title>
        <authorList>
            <person name="Ranz J.M."/>
            <person name="Maurin D."/>
            <person name="Chan Y.S."/>
            <person name="von Grotthuss M."/>
            <person name="Hillier L.W."/>
            <person name="Roote J."/>
            <person name="Ashburner M."/>
            <person name="Bergman C.M."/>
        </authorList>
    </citation>
    <scope>NUCLEOTIDE SEQUENCE [LARGE SCALE GENOMIC DNA]</scope>
    <source>
        <strain evidence="4">Tai18E2 / Tucson 14021-0261.01</strain>
    </source>
</reference>
<evidence type="ECO:0000256" key="1">
    <source>
        <dbReference type="SAM" id="MobiDB-lite"/>
    </source>
</evidence>
<dbReference type="EMBL" id="CM000162">
    <property type="protein sequence ID" value="KRK06828.1"/>
    <property type="molecule type" value="Genomic_DNA"/>
</dbReference>
<keyword evidence="4" id="KW-1185">Reference proteome</keyword>
<feature type="transmembrane region" description="Helical" evidence="2">
    <location>
        <begin position="6"/>
        <end position="22"/>
    </location>
</feature>
<dbReference type="AlphaFoldDB" id="A0A0R1EBF5"/>
<reference evidence="3 4" key="1">
    <citation type="journal article" date="2007" name="Nature">
        <title>Evolution of genes and genomes on the Drosophila phylogeny.</title>
        <authorList>
            <consortium name="Drosophila 12 Genomes Consortium"/>
            <person name="Clark A.G."/>
            <person name="Eisen M.B."/>
            <person name="Smith D.R."/>
            <person name="Bergman C.M."/>
            <person name="Oliver B."/>
            <person name="Markow T.A."/>
            <person name="Kaufman T.C."/>
            <person name="Kellis M."/>
            <person name="Gelbart W."/>
            <person name="Iyer V.N."/>
            <person name="Pollard D.A."/>
            <person name="Sackton T.B."/>
            <person name="Larracuente A.M."/>
            <person name="Singh N.D."/>
            <person name="Abad J.P."/>
            <person name="Abt D.N."/>
            <person name="Adryan B."/>
            <person name="Aguade M."/>
            <person name="Akashi H."/>
            <person name="Anderson W.W."/>
            <person name="Aquadro C.F."/>
            <person name="Ardell D.H."/>
            <person name="Arguello R."/>
            <person name="Artieri C.G."/>
            <person name="Barbash D.A."/>
            <person name="Barker D."/>
            <person name="Barsanti P."/>
            <person name="Batterham P."/>
            <person name="Batzoglou S."/>
            <person name="Begun D."/>
            <person name="Bhutkar A."/>
            <person name="Blanco E."/>
            <person name="Bosak S.A."/>
            <person name="Bradley R.K."/>
            <person name="Brand A.D."/>
            <person name="Brent M.R."/>
            <person name="Brooks A.N."/>
            <person name="Brown R.H."/>
            <person name="Butlin R.K."/>
            <person name="Caggese C."/>
            <person name="Calvi B.R."/>
            <person name="Bernardo de Carvalho A."/>
            <person name="Caspi A."/>
            <person name="Castrezana S."/>
            <person name="Celniker S.E."/>
            <person name="Chang J.L."/>
            <person name="Chapple C."/>
            <person name="Chatterji S."/>
            <person name="Chinwalla A."/>
            <person name="Civetta A."/>
            <person name="Clifton S.W."/>
            <person name="Comeron J.M."/>
            <person name="Costello J.C."/>
            <person name="Coyne J.A."/>
            <person name="Daub J."/>
            <person name="David R.G."/>
            <person name="Delcher A.L."/>
            <person name="Delehaunty K."/>
            <person name="Do C.B."/>
            <person name="Ebling H."/>
            <person name="Edwards K."/>
            <person name="Eickbush T."/>
            <person name="Evans J.D."/>
            <person name="Filipski A."/>
            <person name="Findeiss S."/>
            <person name="Freyhult E."/>
            <person name="Fulton L."/>
            <person name="Fulton R."/>
            <person name="Garcia A.C."/>
            <person name="Gardiner A."/>
            <person name="Garfield D.A."/>
            <person name="Garvin B.E."/>
            <person name="Gibson G."/>
            <person name="Gilbert D."/>
            <person name="Gnerre S."/>
            <person name="Godfrey J."/>
            <person name="Good R."/>
            <person name="Gotea V."/>
            <person name="Gravely B."/>
            <person name="Greenberg A.J."/>
            <person name="Griffiths-Jones S."/>
            <person name="Gross S."/>
            <person name="Guigo R."/>
            <person name="Gustafson E.A."/>
            <person name="Haerty W."/>
            <person name="Hahn M.W."/>
            <person name="Halligan D.L."/>
            <person name="Halpern A.L."/>
            <person name="Halter G.M."/>
            <person name="Han M.V."/>
            <person name="Heger A."/>
            <person name="Hillier L."/>
            <person name="Hinrichs A.S."/>
            <person name="Holmes I."/>
            <person name="Hoskins R.A."/>
            <person name="Hubisz M.J."/>
            <person name="Hultmark D."/>
            <person name="Huntley M.A."/>
            <person name="Jaffe D.B."/>
            <person name="Jagadeeshan S."/>
            <person name="Jeck W.R."/>
            <person name="Johnson J."/>
            <person name="Jones C.D."/>
            <person name="Jordan W.C."/>
            <person name="Karpen G.H."/>
            <person name="Kataoka E."/>
            <person name="Keightley P.D."/>
            <person name="Kheradpour P."/>
            <person name="Kirkness E.F."/>
            <person name="Koerich L.B."/>
            <person name="Kristiansen K."/>
            <person name="Kudrna D."/>
            <person name="Kulathinal R.J."/>
            <person name="Kumar S."/>
            <person name="Kwok R."/>
            <person name="Lander E."/>
            <person name="Langley C.H."/>
            <person name="Lapoint R."/>
            <person name="Lazzaro B.P."/>
            <person name="Lee S.J."/>
            <person name="Levesque L."/>
            <person name="Li R."/>
            <person name="Lin C.F."/>
            <person name="Lin M.F."/>
            <person name="Lindblad-Toh K."/>
            <person name="Llopart A."/>
            <person name="Long M."/>
            <person name="Low L."/>
            <person name="Lozovsky E."/>
            <person name="Lu J."/>
            <person name="Luo M."/>
            <person name="Machado C.A."/>
            <person name="Makalowski W."/>
            <person name="Marzo M."/>
            <person name="Matsuda M."/>
            <person name="Matzkin L."/>
            <person name="McAllister B."/>
            <person name="McBride C.S."/>
            <person name="McKernan B."/>
            <person name="McKernan K."/>
            <person name="Mendez-Lago M."/>
            <person name="Minx P."/>
            <person name="Mollenhauer M.U."/>
            <person name="Montooth K."/>
            <person name="Mount S.M."/>
            <person name="Mu X."/>
            <person name="Myers E."/>
            <person name="Negre B."/>
            <person name="Newfeld S."/>
            <person name="Nielsen R."/>
            <person name="Noor M.A."/>
            <person name="O'Grady P."/>
            <person name="Pachter L."/>
            <person name="Papaceit M."/>
            <person name="Parisi M.J."/>
            <person name="Parisi M."/>
            <person name="Parts L."/>
            <person name="Pedersen J.S."/>
            <person name="Pesole G."/>
            <person name="Phillippy A.M."/>
            <person name="Ponting C.P."/>
            <person name="Pop M."/>
            <person name="Porcelli D."/>
            <person name="Powell J.R."/>
            <person name="Prohaska S."/>
            <person name="Pruitt K."/>
            <person name="Puig M."/>
            <person name="Quesneville H."/>
            <person name="Ram K.R."/>
            <person name="Rand D."/>
            <person name="Rasmussen M.D."/>
            <person name="Reed L.K."/>
            <person name="Reenan R."/>
            <person name="Reily A."/>
            <person name="Remington K.A."/>
            <person name="Rieger T.T."/>
            <person name="Ritchie M.G."/>
            <person name="Robin C."/>
            <person name="Rogers Y.H."/>
            <person name="Rohde C."/>
            <person name="Rozas J."/>
            <person name="Rubenfield M.J."/>
            <person name="Ruiz A."/>
            <person name="Russo S."/>
            <person name="Salzberg S.L."/>
            <person name="Sanchez-Gracia A."/>
            <person name="Saranga D.J."/>
            <person name="Sato H."/>
            <person name="Schaeffer S.W."/>
            <person name="Schatz M.C."/>
            <person name="Schlenke T."/>
            <person name="Schwartz R."/>
            <person name="Segarra C."/>
            <person name="Singh R.S."/>
            <person name="Sirot L."/>
            <person name="Sirota M."/>
            <person name="Sisneros N.B."/>
            <person name="Smith C.D."/>
            <person name="Smith T.F."/>
            <person name="Spieth J."/>
            <person name="Stage D.E."/>
            <person name="Stark A."/>
            <person name="Stephan W."/>
            <person name="Strausberg R.L."/>
            <person name="Strempel S."/>
            <person name="Sturgill D."/>
            <person name="Sutton G."/>
            <person name="Sutton G.G."/>
            <person name="Tao W."/>
            <person name="Teichmann S."/>
            <person name="Tobari Y.N."/>
            <person name="Tomimura Y."/>
            <person name="Tsolas J.M."/>
            <person name="Valente V.L."/>
            <person name="Venter E."/>
            <person name="Venter J.C."/>
            <person name="Vicario S."/>
            <person name="Vieira F.G."/>
            <person name="Vilella A.J."/>
            <person name="Villasante A."/>
            <person name="Walenz B."/>
            <person name="Wang J."/>
            <person name="Wasserman M."/>
            <person name="Watts T."/>
            <person name="Wilson D."/>
            <person name="Wilson R.K."/>
            <person name="Wing R.A."/>
            <person name="Wolfner M.F."/>
            <person name="Wong A."/>
            <person name="Wong G.K."/>
            <person name="Wu C.I."/>
            <person name="Wu G."/>
            <person name="Yamamoto D."/>
            <person name="Yang H.P."/>
            <person name="Yang S.P."/>
            <person name="Yorke J.A."/>
            <person name="Yoshida K."/>
            <person name="Zdobnov E."/>
            <person name="Zhang P."/>
            <person name="Zhang Y."/>
            <person name="Zimin A.V."/>
            <person name="Baldwin J."/>
            <person name="Abdouelleil A."/>
            <person name="Abdulkadir J."/>
            <person name="Abebe A."/>
            <person name="Abera B."/>
            <person name="Abreu J."/>
            <person name="Acer S.C."/>
            <person name="Aftuck L."/>
            <person name="Alexander A."/>
            <person name="An P."/>
            <person name="Anderson E."/>
            <person name="Anderson S."/>
            <person name="Arachi H."/>
            <person name="Azer M."/>
            <person name="Bachantsang P."/>
            <person name="Barry A."/>
            <person name="Bayul T."/>
            <person name="Berlin A."/>
            <person name="Bessette D."/>
            <person name="Bloom T."/>
            <person name="Blye J."/>
            <person name="Boguslavskiy L."/>
            <person name="Bonnet C."/>
            <person name="Boukhgalter B."/>
            <person name="Bourzgui I."/>
            <person name="Brown A."/>
            <person name="Cahill P."/>
            <person name="Channer S."/>
            <person name="Cheshatsang Y."/>
            <person name="Chuda L."/>
            <person name="Citroen M."/>
            <person name="Collymore A."/>
            <person name="Cooke P."/>
            <person name="Costello M."/>
            <person name="D'Aco K."/>
            <person name="Daza R."/>
            <person name="De Haan G."/>
            <person name="DeGray S."/>
            <person name="DeMaso C."/>
            <person name="Dhargay N."/>
            <person name="Dooley K."/>
            <person name="Dooley E."/>
            <person name="Doricent M."/>
            <person name="Dorje P."/>
            <person name="Dorjee K."/>
            <person name="Dupes A."/>
            <person name="Elong R."/>
            <person name="Falk J."/>
            <person name="Farina A."/>
            <person name="Faro S."/>
            <person name="Ferguson D."/>
            <person name="Fisher S."/>
            <person name="Foley C.D."/>
            <person name="Franke A."/>
            <person name="Friedrich D."/>
            <person name="Gadbois L."/>
            <person name="Gearin G."/>
            <person name="Gearin C.R."/>
            <person name="Giannoukos G."/>
            <person name="Goode T."/>
            <person name="Graham J."/>
            <person name="Grandbois E."/>
            <person name="Grewal S."/>
            <person name="Gyaltsen K."/>
            <person name="Hafez N."/>
            <person name="Hagos B."/>
            <person name="Hall J."/>
            <person name="Henson C."/>
            <person name="Hollinger A."/>
            <person name="Honan T."/>
            <person name="Huard M.D."/>
            <person name="Hughes L."/>
            <person name="Hurhula B."/>
            <person name="Husby M.E."/>
            <person name="Kamat A."/>
            <person name="Kanga B."/>
            <person name="Kashin S."/>
            <person name="Khazanovich D."/>
            <person name="Kisner P."/>
            <person name="Lance K."/>
            <person name="Lara M."/>
            <person name="Lee W."/>
            <person name="Lennon N."/>
            <person name="Letendre F."/>
            <person name="LeVine R."/>
            <person name="Lipovsky A."/>
            <person name="Liu X."/>
            <person name="Liu J."/>
            <person name="Liu S."/>
            <person name="Lokyitsang T."/>
            <person name="Lokyitsang Y."/>
            <person name="Lubonja R."/>
            <person name="Lui A."/>
            <person name="MacDonald P."/>
            <person name="Magnisalis V."/>
            <person name="Maru K."/>
            <person name="Matthews C."/>
            <person name="McCusker W."/>
            <person name="McDonough S."/>
            <person name="Mehta T."/>
            <person name="Meldrim J."/>
            <person name="Meneus L."/>
            <person name="Mihai O."/>
            <person name="Mihalev A."/>
            <person name="Mihova T."/>
            <person name="Mittelman R."/>
            <person name="Mlenga V."/>
            <person name="Montmayeur A."/>
            <person name="Mulrain L."/>
            <person name="Navidi A."/>
            <person name="Naylor J."/>
            <person name="Negash T."/>
            <person name="Nguyen T."/>
            <person name="Nguyen N."/>
            <person name="Nicol R."/>
            <person name="Norbu C."/>
            <person name="Norbu N."/>
            <person name="Novod N."/>
            <person name="O'Neill B."/>
            <person name="Osman S."/>
            <person name="Markiewicz E."/>
            <person name="Oyono O.L."/>
            <person name="Patti C."/>
            <person name="Phunkhang P."/>
            <person name="Pierre F."/>
            <person name="Priest M."/>
            <person name="Raghuraman S."/>
            <person name="Rege F."/>
            <person name="Reyes R."/>
            <person name="Rise C."/>
            <person name="Rogov P."/>
            <person name="Ross K."/>
            <person name="Ryan E."/>
            <person name="Settipalli S."/>
            <person name="Shea T."/>
            <person name="Sherpa N."/>
            <person name="Shi L."/>
            <person name="Shih D."/>
            <person name="Sparrow T."/>
            <person name="Spaulding J."/>
            <person name="Stalker J."/>
            <person name="Stange-Thomann N."/>
            <person name="Stavropoulos S."/>
            <person name="Stone C."/>
            <person name="Strader C."/>
            <person name="Tesfaye S."/>
            <person name="Thomson T."/>
            <person name="Thoulutsang Y."/>
            <person name="Thoulutsang D."/>
            <person name="Topham K."/>
            <person name="Topping I."/>
            <person name="Tsamla T."/>
            <person name="Vassiliev H."/>
            <person name="Vo A."/>
            <person name="Wangchuk T."/>
            <person name="Wangdi T."/>
            <person name="Weiand M."/>
            <person name="Wilkinson J."/>
            <person name="Wilson A."/>
            <person name="Yadav S."/>
            <person name="Young G."/>
            <person name="Yu Q."/>
            <person name="Zembek L."/>
            <person name="Zhong D."/>
            <person name="Zimmer A."/>
            <person name="Zwirko Z."/>
            <person name="Jaffe D.B."/>
            <person name="Alvarez P."/>
            <person name="Brockman W."/>
            <person name="Butler J."/>
            <person name="Chin C."/>
            <person name="Gnerre S."/>
            <person name="Grabherr M."/>
            <person name="Kleber M."/>
            <person name="Mauceli E."/>
            <person name="MacCallum I."/>
        </authorList>
    </citation>
    <scope>NUCLEOTIDE SEQUENCE [LARGE SCALE GENOMIC DNA]</scope>
    <source>
        <strain evidence="4">Tai18E2 / Tucson 14021-0261.01</strain>
    </source>
</reference>
<name>A0A0R1EBF5_DROYA</name>
<gene>
    <name evidence="3" type="primary">Dyak\GE28721</name>
    <name evidence="3" type="synonym">GE28721</name>
    <name evidence="3" type="ORF">Dyak_GE28721</name>
</gene>
<keyword evidence="2" id="KW-0812">Transmembrane</keyword>
<keyword evidence="2" id="KW-0472">Membrane</keyword>
<accession>A0A0R1EBF5</accession>
<feature type="region of interest" description="Disordered" evidence="1">
    <location>
        <begin position="113"/>
        <end position="138"/>
    </location>
</feature>
<sequence length="138" mass="16428">MTSMALLVMIYIFMLILGYWQVEGRRAKKPTYFDYDDESDLFEKMADQEYHIQSSSYGGDEDDPMDEVLDTSDLDLNLDYHMGKNKERLQRKSHSHFPDSWAKLVQEGEEELRLEKMEQGGHFDDDYQMIDEEDEQQH</sequence>
<proteinExistence type="predicted"/>
<evidence type="ECO:0000256" key="2">
    <source>
        <dbReference type="SAM" id="Phobius"/>
    </source>
</evidence>
<evidence type="ECO:0000313" key="4">
    <source>
        <dbReference type="Proteomes" id="UP000002282"/>
    </source>
</evidence>
<feature type="compositionally biased region" description="Basic and acidic residues" evidence="1">
    <location>
        <begin position="113"/>
        <end position="125"/>
    </location>
</feature>
<dbReference type="OrthoDB" id="7836853at2759"/>
<feature type="compositionally biased region" description="Acidic residues" evidence="1">
    <location>
        <begin position="126"/>
        <end position="138"/>
    </location>
</feature>
<keyword evidence="2" id="KW-1133">Transmembrane helix</keyword>
<organism evidence="3 4">
    <name type="scientific">Drosophila yakuba</name>
    <name type="common">Fruit fly</name>
    <dbReference type="NCBI Taxonomy" id="7245"/>
    <lineage>
        <taxon>Eukaryota</taxon>
        <taxon>Metazoa</taxon>
        <taxon>Ecdysozoa</taxon>
        <taxon>Arthropoda</taxon>
        <taxon>Hexapoda</taxon>
        <taxon>Insecta</taxon>
        <taxon>Pterygota</taxon>
        <taxon>Neoptera</taxon>
        <taxon>Endopterygota</taxon>
        <taxon>Diptera</taxon>
        <taxon>Brachycera</taxon>
        <taxon>Muscomorpha</taxon>
        <taxon>Ephydroidea</taxon>
        <taxon>Drosophilidae</taxon>
        <taxon>Drosophila</taxon>
        <taxon>Sophophora</taxon>
    </lineage>
</organism>
<dbReference type="Proteomes" id="UP000002282">
    <property type="component" value="Chromosome X"/>
</dbReference>
<evidence type="ECO:0000313" key="3">
    <source>
        <dbReference type="EMBL" id="KRK06828.1"/>
    </source>
</evidence>
<protein>
    <submittedName>
        <fullName evidence="3">Uncharacterized protein</fullName>
    </submittedName>
</protein>